<dbReference type="STRING" id="4097.A0A1S3XQU7"/>
<dbReference type="OrthoDB" id="1929495at2759"/>
<dbReference type="RefSeq" id="XP_016442235.1">
    <property type="nucleotide sequence ID" value="XM_016586749.1"/>
</dbReference>
<reference evidence="2" key="1">
    <citation type="submission" date="2025-08" db="UniProtKB">
        <authorList>
            <consortium name="RefSeq"/>
        </authorList>
    </citation>
    <scope>IDENTIFICATION</scope>
</reference>
<evidence type="ECO:0000313" key="2">
    <source>
        <dbReference type="RefSeq" id="XP_016442235.1"/>
    </source>
</evidence>
<dbReference type="KEGG" id="nta:107767672"/>
<dbReference type="PaxDb" id="4097-A0A1S3XQU7"/>
<accession>A0A1S3XQU7</accession>
<dbReference type="AlphaFoldDB" id="A0A1S3XQU7"/>
<feature type="compositionally biased region" description="Basic and acidic residues" evidence="1">
    <location>
        <begin position="55"/>
        <end position="64"/>
    </location>
</feature>
<name>A0A1S3XQU7_TOBAC</name>
<feature type="region of interest" description="Disordered" evidence="1">
    <location>
        <begin position="52"/>
        <end position="120"/>
    </location>
</feature>
<gene>
    <name evidence="2" type="primary">LOC107767672</name>
</gene>
<feature type="compositionally biased region" description="Polar residues" evidence="1">
    <location>
        <begin position="78"/>
        <end position="105"/>
    </location>
</feature>
<proteinExistence type="predicted"/>
<evidence type="ECO:0000256" key="1">
    <source>
        <dbReference type="SAM" id="MobiDB-lite"/>
    </source>
</evidence>
<sequence>MKRFKDCVALVQHSITIANANTRRAHRAYGQVICQVFGWDINRLPSIVLTAGDNKSSESSDKLAEAQGNENDGGKNGLSGQSNTTDTVNVGSNELSQQKESLNTENKQENGEGPTALKHNSLNEVNVSNGIPEIAKEIADGASNCLVRLLVWYFFIESFFHENILLGCLPYLCCTSTTTTTTTNPLKSHK</sequence>
<dbReference type="PANTHER" id="PTHR34546">
    <property type="entry name" value="OS06G0153600 PROTEIN"/>
    <property type="match status" value="1"/>
</dbReference>
<dbReference type="PANTHER" id="PTHR34546:SF3">
    <property type="entry name" value="OS06G0153600 PROTEIN"/>
    <property type="match status" value="1"/>
</dbReference>
<protein>
    <submittedName>
        <fullName evidence="2">Uncharacterized protein</fullName>
    </submittedName>
</protein>
<organism evidence="2">
    <name type="scientific">Nicotiana tabacum</name>
    <name type="common">Common tobacco</name>
    <dbReference type="NCBI Taxonomy" id="4097"/>
    <lineage>
        <taxon>Eukaryota</taxon>
        <taxon>Viridiplantae</taxon>
        <taxon>Streptophyta</taxon>
        <taxon>Embryophyta</taxon>
        <taxon>Tracheophyta</taxon>
        <taxon>Spermatophyta</taxon>
        <taxon>Magnoliopsida</taxon>
        <taxon>eudicotyledons</taxon>
        <taxon>Gunneridae</taxon>
        <taxon>Pentapetalae</taxon>
        <taxon>asterids</taxon>
        <taxon>lamiids</taxon>
        <taxon>Solanales</taxon>
        <taxon>Solanaceae</taxon>
        <taxon>Nicotianoideae</taxon>
        <taxon>Nicotianeae</taxon>
        <taxon>Nicotiana</taxon>
    </lineage>
</organism>